<name>L1KNH9_9ACTN</name>
<proteinExistence type="predicted"/>
<dbReference type="PATRIC" id="fig|698759.3.peg.6947"/>
<reference evidence="2 3" key="1">
    <citation type="submission" date="2012-11" db="EMBL/GenBank/DDBJ databases">
        <authorList>
            <person name="Huguet-Tapia J.C."/>
            <person name="Durkin A.S."/>
            <person name="Pettis G.S."/>
            <person name="Badger J.H."/>
        </authorList>
    </citation>
    <scope>NUCLEOTIDE SEQUENCE [LARGE SCALE GENOMIC DNA]</scope>
    <source>
        <strain evidence="2 3">91-03</strain>
    </source>
</reference>
<keyword evidence="3" id="KW-1185">Reference proteome</keyword>
<protein>
    <submittedName>
        <fullName evidence="2">Uncharacterized protein</fullName>
    </submittedName>
</protein>
<sequence>MMHRHRVGVSVGLDGSPTAHDRHRRFANDPVETYEALLDFAPPRVDFLLPHGTWEHPPPGLEHRRVPPTRAPVGTPHNEPTPYGDRLIGAFDRWLDAPARETRVRMFEEVMSGVLGGPVYTKALGLAPVDLVVVEADGTMERSDSLKVVEQSDSLEVVRSGPTGTHLRPLLAAYGVWRVG</sequence>
<gene>
    <name evidence="2" type="ORF">STRIP9103_08664</name>
</gene>
<comment type="caution">
    <text evidence="2">The sequence shown here is derived from an EMBL/GenBank/DDBJ whole genome shotgun (WGS) entry which is preliminary data.</text>
</comment>
<dbReference type="Proteomes" id="UP000010411">
    <property type="component" value="Unassembled WGS sequence"/>
</dbReference>
<evidence type="ECO:0000256" key="1">
    <source>
        <dbReference type="SAM" id="MobiDB-lite"/>
    </source>
</evidence>
<evidence type="ECO:0000313" key="2">
    <source>
        <dbReference type="EMBL" id="EKX62336.1"/>
    </source>
</evidence>
<feature type="region of interest" description="Disordered" evidence="1">
    <location>
        <begin position="1"/>
        <end position="22"/>
    </location>
</feature>
<dbReference type="AlphaFoldDB" id="L1KNH9"/>
<accession>L1KNH9</accession>
<dbReference type="EMBL" id="AEJC01000523">
    <property type="protein sequence ID" value="EKX62336.1"/>
    <property type="molecule type" value="Genomic_DNA"/>
</dbReference>
<evidence type="ECO:0000313" key="3">
    <source>
        <dbReference type="Proteomes" id="UP000010411"/>
    </source>
</evidence>
<organism evidence="2 3">
    <name type="scientific">Streptomyces ipomoeae 91-03</name>
    <dbReference type="NCBI Taxonomy" id="698759"/>
    <lineage>
        <taxon>Bacteria</taxon>
        <taxon>Bacillati</taxon>
        <taxon>Actinomycetota</taxon>
        <taxon>Actinomycetes</taxon>
        <taxon>Kitasatosporales</taxon>
        <taxon>Streptomycetaceae</taxon>
        <taxon>Streptomyces</taxon>
    </lineage>
</organism>